<evidence type="ECO:0000313" key="2">
    <source>
        <dbReference type="EMBL" id="MBF9128557.1"/>
    </source>
</evidence>
<gene>
    <name evidence="2" type="ORF">I0C86_06075</name>
</gene>
<reference evidence="2 3" key="1">
    <citation type="submission" date="2020-11" db="EMBL/GenBank/DDBJ databases">
        <title>A novel isolate from a Black sea contaminated sediment with potential to produce alkanes: Plantactinospora alkalitolerans sp. nov.</title>
        <authorList>
            <person name="Carro L."/>
            <person name="Veyisoglu A."/>
            <person name="Guven K."/>
            <person name="Schumann P."/>
            <person name="Klenk H.-P."/>
            <person name="Sahin N."/>
        </authorList>
    </citation>
    <scope>NUCLEOTIDE SEQUENCE [LARGE SCALE GENOMIC DNA]</scope>
    <source>
        <strain evidence="2 3">S1510</strain>
    </source>
</reference>
<keyword evidence="1" id="KW-0812">Transmembrane</keyword>
<evidence type="ECO:0000313" key="3">
    <source>
        <dbReference type="Proteomes" id="UP000638560"/>
    </source>
</evidence>
<feature type="transmembrane region" description="Helical" evidence="1">
    <location>
        <begin position="152"/>
        <end position="173"/>
    </location>
</feature>
<keyword evidence="1" id="KW-1133">Transmembrane helix</keyword>
<keyword evidence="3" id="KW-1185">Reference proteome</keyword>
<organism evidence="2 3">
    <name type="scientific">Plantactinospora alkalitolerans</name>
    <dbReference type="NCBI Taxonomy" id="2789879"/>
    <lineage>
        <taxon>Bacteria</taxon>
        <taxon>Bacillati</taxon>
        <taxon>Actinomycetota</taxon>
        <taxon>Actinomycetes</taxon>
        <taxon>Micromonosporales</taxon>
        <taxon>Micromonosporaceae</taxon>
        <taxon>Plantactinospora</taxon>
    </lineage>
</organism>
<name>A0ABS0GQS4_9ACTN</name>
<dbReference type="Proteomes" id="UP000638560">
    <property type="component" value="Unassembled WGS sequence"/>
</dbReference>
<comment type="caution">
    <text evidence="2">The sequence shown here is derived from an EMBL/GenBank/DDBJ whole genome shotgun (WGS) entry which is preliminary data.</text>
</comment>
<evidence type="ECO:0000256" key="1">
    <source>
        <dbReference type="SAM" id="Phobius"/>
    </source>
</evidence>
<evidence type="ECO:0008006" key="4">
    <source>
        <dbReference type="Google" id="ProtNLM"/>
    </source>
</evidence>
<sequence length="188" mass="19625">MTTGSCTTEVTRRRMPTLVVVGSSLLLALSGLARLGQVAAEAVSQDAYMAAHERVGAPSSFAALPMMFLMGVGLVVSLVALVILLLALVNLVGRNWTRIVTWSIGGVTLAVAGCWRALALIPAPSGEVPEVTDWDSVEAVAGQLIPAWVDPVAAVTGFVASPSLLVALVLLALPPANAFYRRRHVVTD</sequence>
<proteinExistence type="predicted"/>
<feature type="transmembrane region" description="Helical" evidence="1">
    <location>
        <begin position="64"/>
        <end position="92"/>
    </location>
</feature>
<keyword evidence="1" id="KW-0472">Membrane</keyword>
<accession>A0ABS0GQS4</accession>
<feature type="transmembrane region" description="Helical" evidence="1">
    <location>
        <begin position="99"/>
        <end position="118"/>
    </location>
</feature>
<protein>
    <recommendedName>
        <fullName evidence="4">DUF2567 domain-containing protein</fullName>
    </recommendedName>
</protein>
<dbReference type="EMBL" id="JADPUN010000079">
    <property type="protein sequence ID" value="MBF9128557.1"/>
    <property type="molecule type" value="Genomic_DNA"/>
</dbReference>
<dbReference type="RefSeq" id="WP_196200206.1">
    <property type="nucleotide sequence ID" value="NZ_JADPUN010000079.1"/>
</dbReference>